<evidence type="ECO:0000256" key="1">
    <source>
        <dbReference type="ARBA" id="ARBA00004141"/>
    </source>
</evidence>
<keyword evidence="9 12" id="KW-0472">Membrane</keyword>
<dbReference type="GO" id="GO:0016020">
    <property type="term" value="C:membrane"/>
    <property type="evidence" value="ECO:0007669"/>
    <property type="project" value="UniProtKB-SubCell"/>
</dbReference>
<name>A0A5P9Q9Q7_9MICO</name>
<dbReference type="Pfam" id="PF02628">
    <property type="entry name" value="COX15-CtaA"/>
    <property type="match status" value="2"/>
</dbReference>
<evidence type="ECO:0000256" key="3">
    <source>
        <dbReference type="ARBA" id="ARBA00022692"/>
    </source>
</evidence>
<dbReference type="PANTHER" id="PTHR35457:SF1">
    <property type="entry name" value="HEME A SYNTHASE"/>
    <property type="match status" value="1"/>
</dbReference>
<keyword evidence="6" id="KW-0560">Oxidoreductase</keyword>
<feature type="transmembrane region" description="Helical" evidence="12">
    <location>
        <begin position="189"/>
        <end position="208"/>
    </location>
</feature>
<keyword evidence="7" id="KW-0408">Iron</keyword>
<feature type="transmembrane region" description="Helical" evidence="12">
    <location>
        <begin position="28"/>
        <end position="50"/>
    </location>
</feature>
<dbReference type="AlphaFoldDB" id="A0A5P9Q9Q7"/>
<feature type="transmembrane region" description="Helical" evidence="12">
    <location>
        <begin position="119"/>
        <end position="139"/>
    </location>
</feature>
<keyword evidence="14" id="KW-1185">Reference proteome</keyword>
<comment type="subcellular location">
    <subcellularLocation>
        <location evidence="1">Membrane</location>
        <topology evidence="1">Multi-pass membrane protein</topology>
    </subcellularLocation>
</comment>
<keyword evidence="8" id="KW-0350">Heme biosynthesis</keyword>
<keyword evidence="10" id="KW-1015">Disulfide bond</keyword>
<protein>
    <recommendedName>
        <fullName evidence="15">Heme A synthase</fullName>
    </recommendedName>
</protein>
<comment type="pathway">
    <text evidence="11">Porphyrin-containing compound metabolism.</text>
</comment>
<evidence type="ECO:0000256" key="7">
    <source>
        <dbReference type="ARBA" id="ARBA00023004"/>
    </source>
</evidence>
<keyword evidence="3 12" id="KW-0812">Transmembrane</keyword>
<dbReference type="GO" id="GO:0046872">
    <property type="term" value="F:metal ion binding"/>
    <property type="evidence" value="ECO:0007669"/>
    <property type="project" value="UniProtKB-KW"/>
</dbReference>
<evidence type="ECO:0000256" key="2">
    <source>
        <dbReference type="ARBA" id="ARBA00022475"/>
    </source>
</evidence>
<reference evidence="13 14" key="1">
    <citation type="submission" date="2019-10" db="EMBL/GenBank/DDBJ databases">
        <title>Genome sequence of Luteimicrobium xylanilyticum HY-24.</title>
        <authorList>
            <person name="Kim D.Y."/>
            <person name="Park H.-Y."/>
        </authorList>
    </citation>
    <scope>NUCLEOTIDE SEQUENCE [LARGE SCALE GENOMIC DNA]</scope>
    <source>
        <strain evidence="13 14">HY-24</strain>
    </source>
</reference>
<feature type="transmembrane region" description="Helical" evidence="12">
    <location>
        <begin position="90"/>
        <end position="107"/>
    </location>
</feature>
<evidence type="ECO:0008006" key="15">
    <source>
        <dbReference type="Google" id="ProtNLM"/>
    </source>
</evidence>
<evidence type="ECO:0000256" key="6">
    <source>
        <dbReference type="ARBA" id="ARBA00023002"/>
    </source>
</evidence>
<dbReference type="KEGG" id="lxl:KDY119_01588"/>
<evidence type="ECO:0000313" key="13">
    <source>
        <dbReference type="EMBL" id="QFU98079.1"/>
    </source>
</evidence>
<evidence type="ECO:0000256" key="4">
    <source>
        <dbReference type="ARBA" id="ARBA00022723"/>
    </source>
</evidence>
<feature type="transmembrane region" description="Helical" evidence="12">
    <location>
        <begin position="228"/>
        <end position="249"/>
    </location>
</feature>
<dbReference type="GO" id="GO:0006784">
    <property type="term" value="P:heme A biosynthetic process"/>
    <property type="evidence" value="ECO:0007669"/>
    <property type="project" value="InterPro"/>
</dbReference>
<evidence type="ECO:0000256" key="12">
    <source>
        <dbReference type="SAM" id="Phobius"/>
    </source>
</evidence>
<feature type="transmembrane region" description="Helical" evidence="12">
    <location>
        <begin position="261"/>
        <end position="280"/>
    </location>
</feature>
<dbReference type="Proteomes" id="UP000326702">
    <property type="component" value="Chromosome"/>
</dbReference>
<keyword evidence="5 12" id="KW-1133">Transmembrane helix</keyword>
<evidence type="ECO:0000256" key="8">
    <source>
        <dbReference type="ARBA" id="ARBA00023133"/>
    </source>
</evidence>
<evidence type="ECO:0000313" key="14">
    <source>
        <dbReference type="Proteomes" id="UP000326702"/>
    </source>
</evidence>
<feature type="transmembrane region" description="Helical" evidence="12">
    <location>
        <begin position="145"/>
        <end position="168"/>
    </location>
</feature>
<proteinExistence type="predicted"/>
<accession>A0A5P9Q9Q7</accession>
<evidence type="ECO:0000256" key="9">
    <source>
        <dbReference type="ARBA" id="ARBA00023136"/>
    </source>
</evidence>
<sequence>MSTATRTGDDAPPATSALGRVLDRAGRWTRAAVIANLVGQMAIIVTGGFVRLTGSGLGCETWPECHPGSFVPVRHAATGYHQAIEFGNRMVTFGLVVVAVVTAVLVWRRRTRARFVRRLGVAPLVGVLVQAVLGGITVLTDLAPLMVAVHLLVSMALVWLSTLLLVRIDEGDGPPRRVVDPGTWTLSRVLGLVLVPVLALGTITTGSGPHGGDDVHADRLPFDPETVARLHAGAVWLFVVLLAWLLWRAHRFPTPQRVRRALLIVLGLVVVQGVVGYVQYFTGLPIGLVAIHMLLAACLTAATTWALLTMREREPVAASAPDGGPARA</sequence>
<dbReference type="InterPro" id="IPR050450">
    <property type="entry name" value="COX15/CtaA_HemeA_synthase"/>
</dbReference>
<evidence type="ECO:0000256" key="5">
    <source>
        <dbReference type="ARBA" id="ARBA00022989"/>
    </source>
</evidence>
<evidence type="ECO:0000256" key="10">
    <source>
        <dbReference type="ARBA" id="ARBA00023157"/>
    </source>
</evidence>
<dbReference type="RefSeq" id="WP_036950476.1">
    <property type="nucleotide sequence ID" value="NZ_BAABIH010000003.1"/>
</dbReference>
<dbReference type="InterPro" id="IPR003780">
    <property type="entry name" value="COX15/CtaA_fam"/>
</dbReference>
<organism evidence="13 14">
    <name type="scientific">Luteimicrobium xylanilyticum</name>
    <dbReference type="NCBI Taxonomy" id="1133546"/>
    <lineage>
        <taxon>Bacteria</taxon>
        <taxon>Bacillati</taxon>
        <taxon>Actinomycetota</taxon>
        <taxon>Actinomycetes</taxon>
        <taxon>Micrococcales</taxon>
        <taxon>Luteimicrobium</taxon>
    </lineage>
</organism>
<dbReference type="EMBL" id="CP045529">
    <property type="protein sequence ID" value="QFU98079.1"/>
    <property type="molecule type" value="Genomic_DNA"/>
</dbReference>
<gene>
    <name evidence="13" type="ORF">KDY119_01588</name>
</gene>
<evidence type="ECO:0000256" key="11">
    <source>
        <dbReference type="ARBA" id="ARBA00023444"/>
    </source>
</evidence>
<dbReference type="GO" id="GO:0016491">
    <property type="term" value="F:oxidoreductase activity"/>
    <property type="evidence" value="ECO:0007669"/>
    <property type="project" value="UniProtKB-KW"/>
</dbReference>
<keyword evidence="2" id="KW-1003">Cell membrane</keyword>
<feature type="transmembrane region" description="Helical" evidence="12">
    <location>
        <begin position="286"/>
        <end position="308"/>
    </location>
</feature>
<keyword evidence="4" id="KW-0479">Metal-binding</keyword>
<dbReference type="PANTHER" id="PTHR35457">
    <property type="entry name" value="HEME A SYNTHASE"/>
    <property type="match status" value="1"/>
</dbReference>